<keyword evidence="2" id="KW-1185">Reference proteome</keyword>
<evidence type="ECO:0000313" key="2">
    <source>
        <dbReference type="Proteomes" id="UP000194236"/>
    </source>
</evidence>
<dbReference type="Proteomes" id="UP000194236">
    <property type="component" value="Unassembled WGS sequence"/>
</dbReference>
<proteinExistence type="predicted"/>
<dbReference type="AlphaFoldDB" id="A0A1Y3AWM9"/>
<sequence length="59" mass="6350">MAETRLLNLRDSSITCVDDGLGGDCCSINRTRLADKNGDDFIAANIEKPTIPPPLMTIS</sequence>
<comment type="caution">
    <text evidence="1">The sequence shown here is derived from an EMBL/GenBank/DDBJ whole genome shotgun (WGS) entry which is preliminary data.</text>
</comment>
<organism evidence="1 2">
    <name type="scientific">Euroglyphus maynei</name>
    <name type="common">Mayne's house dust mite</name>
    <dbReference type="NCBI Taxonomy" id="6958"/>
    <lineage>
        <taxon>Eukaryota</taxon>
        <taxon>Metazoa</taxon>
        <taxon>Ecdysozoa</taxon>
        <taxon>Arthropoda</taxon>
        <taxon>Chelicerata</taxon>
        <taxon>Arachnida</taxon>
        <taxon>Acari</taxon>
        <taxon>Acariformes</taxon>
        <taxon>Sarcoptiformes</taxon>
        <taxon>Astigmata</taxon>
        <taxon>Psoroptidia</taxon>
        <taxon>Analgoidea</taxon>
        <taxon>Pyroglyphidae</taxon>
        <taxon>Pyroglyphinae</taxon>
        <taxon>Euroglyphus</taxon>
    </lineage>
</organism>
<protein>
    <submittedName>
        <fullName evidence="1">Uncharacterized protein</fullName>
    </submittedName>
</protein>
<name>A0A1Y3AWM9_EURMA</name>
<evidence type="ECO:0000313" key="1">
    <source>
        <dbReference type="EMBL" id="OTF72397.1"/>
    </source>
</evidence>
<accession>A0A1Y3AWM9</accession>
<reference evidence="1 2" key="1">
    <citation type="submission" date="2017-03" db="EMBL/GenBank/DDBJ databases">
        <title>Genome Survey of Euroglyphus maynei.</title>
        <authorList>
            <person name="Arlian L.G."/>
            <person name="Morgan M.S."/>
            <person name="Rider S.D."/>
        </authorList>
    </citation>
    <scope>NUCLEOTIDE SEQUENCE [LARGE SCALE GENOMIC DNA]</scope>
    <source>
        <strain evidence="1">Arlian Lab</strain>
        <tissue evidence="1">Whole body</tissue>
    </source>
</reference>
<dbReference type="EMBL" id="MUJZ01056367">
    <property type="protein sequence ID" value="OTF72397.1"/>
    <property type="molecule type" value="Genomic_DNA"/>
</dbReference>
<gene>
    <name evidence="1" type="ORF">BLA29_015059</name>
</gene>